<organism evidence="1 2">
    <name type="scientific">Talaromyces stipitatus (strain ATCC 10500 / CBS 375.48 / QM 6759 / NRRL 1006)</name>
    <name type="common">Penicillium stipitatum</name>
    <dbReference type="NCBI Taxonomy" id="441959"/>
    <lineage>
        <taxon>Eukaryota</taxon>
        <taxon>Fungi</taxon>
        <taxon>Dikarya</taxon>
        <taxon>Ascomycota</taxon>
        <taxon>Pezizomycotina</taxon>
        <taxon>Eurotiomycetes</taxon>
        <taxon>Eurotiomycetidae</taxon>
        <taxon>Eurotiales</taxon>
        <taxon>Trichocomaceae</taxon>
        <taxon>Talaromyces</taxon>
        <taxon>Talaromyces sect. Talaromyces</taxon>
    </lineage>
</organism>
<reference evidence="2" key="1">
    <citation type="journal article" date="2015" name="Genome Announc.">
        <title>Genome sequence of the AIDS-associated pathogen Penicillium marneffei (ATCC18224) and its near taxonomic relative Talaromyces stipitatus (ATCC10500).</title>
        <authorList>
            <person name="Nierman W.C."/>
            <person name="Fedorova-Abrams N.D."/>
            <person name="Andrianopoulos A."/>
        </authorList>
    </citation>
    <scope>NUCLEOTIDE SEQUENCE [LARGE SCALE GENOMIC DNA]</scope>
    <source>
        <strain evidence="2">ATCC 10500 / CBS 375.48 / QM 6759 / NRRL 1006</strain>
    </source>
</reference>
<sequence>MEGLGGTTLSYAICLEKEREARPVTSSWYLWRNSNPSPEKHNFLGDVVVSEAEVEYDFGTLYPGGFQQKTDVKDTLGRANREIRTLIAGLGASQSRREFRDLMLRYLHAIQQKDQKQSGAIQAP</sequence>
<dbReference type="PhylomeDB" id="B8M2E8"/>
<name>B8M2E8_TALSN</name>
<dbReference type="Proteomes" id="UP000001745">
    <property type="component" value="Unassembled WGS sequence"/>
</dbReference>
<keyword evidence="2" id="KW-1185">Reference proteome</keyword>
<dbReference type="OrthoDB" id="1658288at2759"/>
<gene>
    <name evidence="1" type="ORF">TSTA_088480</name>
</gene>
<dbReference type="EMBL" id="EQ962653">
    <property type="protein sequence ID" value="EED21612.1"/>
    <property type="molecule type" value="Genomic_DNA"/>
</dbReference>
<dbReference type="AlphaFoldDB" id="B8M2E8"/>
<dbReference type="InParanoid" id="B8M2E8"/>
<dbReference type="HOGENOM" id="CLU_2005435_0_0_1"/>
<accession>B8M2E8</accession>
<protein>
    <submittedName>
        <fullName evidence="1">Uncharacterized protein</fullName>
    </submittedName>
</protein>
<dbReference type="STRING" id="441959.B8M2E8"/>
<evidence type="ECO:0000313" key="1">
    <source>
        <dbReference type="EMBL" id="EED21612.1"/>
    </source>
</evidence>
<dbReference type="RefSeq" id="XP_002478575.1">
    <property type="nucleotide sequence ID" value="XM_002478530.1"/>
</dbReference>
<evidence type="ECO:0000313" key="2">
    <source>
        <dbReference type="Proteomes" id="UP000001745"/>
    </source>
</evidence>
<proteinExistence type="predicted"/>
<dbReference type="VEuPathDB" id="FungiDB:TSTA_088480"/>
<dbReference type="GeneID" id="8106945"/>